<dbReference type="RefSeq" id="WP_260902641.1">
    <property type="nucleotide sequence ID" value="NZ_JAOCZP010000003.1"/>
</dbReference>
<feature type="chain" id="PRO_5047332991" evidence="1">
    <location>
        <begin position="28"/>
        <end position="150"/>
    </location>
</feature>
<dbReference type="InterPro" id="IPR007332">
    <property type="entry name" value="DUF411"/>
</dbReference>
<dbReference type="Proteomes" id="UP001320831">
    <property type="component" value="Unassembled WGS sequence"/>
</dbReference>
<feature type="signal peptide" evidence="1">
    <location>
        <begin position="1"/>
        <end position="27"/>
    </location>
</feature>
<proteinExistence type="predicted"/>
<comment type="caution">
    <text evidence="2">The sequence shown here is derived from an EMBL/GenBank/DDBJ whole genome shotgun (WGS) entry which is preliminary data.</text>
</comment>
<keyword evidence="3" id="KW-1185">Reference proteome</keyword>
<protein>
    <submittedName>
        <fullName evidence="2">DUF411 domain-containing protein</fullName>
    </submittedName>
</protein>
<evidence type="ECO:0000313" key="3">
    <source>
        <dbReference type="Proteomes" id="UP001320831"/>
    </source>
</evidence>
<accession>A0ABT2LQX4</accession>
<gene>
    <name evidence="2" type="ORF">N5A92_11155</name>
</gene>
<dbReference type="EMBL" id="JAOCZP010000003">
    <property type="protein sequence ID" value="MCT7375589.1"/>
    <property type="molecule type" value="Genomic_DNA"/>
</dbReference>
<dbReference type="Pfam" id="PF04214">
    <property type="entry name" value="DUF411"/>
    <property type="match status" value="1"/>
</dbReference>
<evidence type="ECO:0000256" key="1">
    <source>
        <dbReference type="SAM" id="SignalP"/>
    </source>
</evidence>
<keyword evidence="1" id="KW-0732">Signal</keyword>
<name>A0ABT2LQX4_9HYPH</name>
<organism evidence="2 3">
    <name type="scientific">Chelativorans salis</name>
    <dbReference type="NCBI Taxonomy" id="2978478"/>
    <lineage>
        <taxon>Bacteria</taxon>
        <taxon>Pseudomonadati</taxon>
        <taxon>Pseudomonadota</taxon>
        <taxon>Alphaproteobacteria</taxon>
        <taxon>Hyphomicrobiales</taxon>
        <taxon>Phyllobacteriaceae</taxon>
        <taxon>Chelativorans</taxon>
    </lineage>
</organism>
<evidence type="ECO:0000313" key="2">
    <source>
        <dbReference type="EMBL" id="MCT7375589.1"/>
    </source>
</evidence>
<reference evidence="2 3" key="1">
    <citation type="submission" date="2022-09" db="EMBL/GenBank/DDBJ databases">
        <title>Chelativorans salina sp. nov., a novel slightly halophilic bacterium isolated from a saline lake sediment enrichment.</title>
        <authorList>
            <person name="Gao L."/>
            <person name="Fang B.-Z."/>
            <person name="Li W.-J."/>
        </authorList>
    </citation>
    <scope>NUCLEOTIDE SEQUENCE [LARGE SCALE GENOMIC DNA]</scope>
    <source>
        <strain evidence="2 3">EGI FJ00035</strain>
    </source>
</reference>
<sequence length="150" mass="15678">MKRTLPIPTIVAATIAAAVASGVPAAAAEAKAATLYKNPQCGCCEEYAEYLRDNGFTVSVKPTHDLALMSREAGIPDDYQGCHLARIDGYVVSGHVPVGVVERLLSERPDIKGITLPGMPMGSPGMGGEKSEPFTVYGIADGAPEVYAVE</sequence>